<evidence type="ECO:0000256" key="2">
    <source>
        <dbReference type="SAM" id="MobiDB-lite"/>
    </source>
</evidence>
<sequence>MYARLFRKTRAHPHVFALSTSFLVSRVYLCPCLFTRLMFKPNSLGNKTRHSSFDVNYPFLLLSAEYRFCNDQGQCARKDKLHCNVWQLYSFKGGKHIARKRVASELLLSLQSAPVTASASCQASTSGSGYERDVYCSLRALDHRHFHRRLFSSLAGTRAARLREVTEALMLPPTSLHFDRGDVPVPEDLNNPLGRAMLRLMGFESKASKILHAAQRLYEAIAENADTGVMQRAFQTGTTFWATYVLLSLHVWMIIHRLRNCGGPDVRVFRQRLYNQFQANVENRVYSAGVQVGVTKWLKKLEAHFYETGFELDEALKGAPTDPLLLADIFLRRFYGGDEKHRADAELVSRYTMRELQCLALTDDAVVLGGHVRFSGSHLLGPAVQRAGVASPAEDAARDEQLQQQQQDSSRAGESAAGPGSSNGTAAAGGTL</sequence>
<dbReference type="OrthoDB" id="10253878at2759"/>
<reference evidence="4 5" key="1">
    <citation type="journal article" date="2010" name="Science">
        <title>Genomic analysis of organismal complexity in the multicellular green alga Volvox carteri.</title>
        <authorList>
            <person name="Prochnik S.E."/>
            <person name="Umen J."/>
            <person name="Nedelcu A.M."/>
            <person name="Hallmann A."/>
            <person name="Miller S.M."/>
            <person name="Nishii I."/>
            <person name="Ferris P."/>
            <person name="Kuo A."/>
            <person name="Mitros T."/>
            <person name="Fritz-Laylin L.K."/>
            <person name="Hellsten U."/>
            <person name="Chapman J."/>
            <person name="Simakov O."/>
            <person name="Rensing S.A."/>
            <person name="Terry A."/>
            <person name="Pangilinan J."/>
            <person name="Kapitonov V."/>
            <person name="Jurka J."/>
            <person name="Salamov A."/>
            <person name="Shapiro H."/>
            <person name="Schmutz J."/>
            <person name="Grimwood J."/>
            <person name="Lindquist E."/>
            <person name="Lucas S."/>
            <person name="Grigoriev I.V."/>
            <person name="Schmitt R."/>
            <person name="Kirk D."/>
            <person name="Rokhsar D.S."/>
        </authorList>
    </citation>
    <scope>NUCLEOTIDE SEQUENCE [LARGE SCALE GENOMIC DNA]</scope>
    <source>
        <strain evidence="5">f. Nagariensis / Eve</strain>
    </source>
</reference>
<dbReference type="KEGG" id="vcn:VOLCADRAFT_103909"/>
<feature type="region of interest" description="Disordered" evidence="2">
    <location>
        <begin position="390"/>
        <end position="432"/>
    </location>
</feature>
<evidence type="ECO:0000313" key="4">
    <source>
        <dbReference type="EMBL" id="EFJ50456.1"/>
    </source>
</evidence>
<protein>
    <recommendedName>
        <fullName evidence="3">Ubiquinol-cytochrome c chaperone domain-containing protein</fullName>
    </recommendedName>
</protein>
<dbReference type="PANTHER" id="PTHR12184:SF1">
    <property type="entry name" value="UBIQUINOL-CYTOCHROME-C REDUCTASE COMPLEX ASSEMBLY FACTOR 1"/>
    <property type="match status" value="1"/>
</dbReference>
<dbReference type="STRING" id="3068.D8TQ13"/>
<feature type="compositionally biased region" description="Low complexity" evidence="2">
    <location>
        <begin position="402"/>
        <end position="432"/>
    </location>
</feature>
<dbReference type="InterPro" id="IPR021150">
    <property type="entry name" value="Ubiq_cyt_c_chap"/>
</dbReference>
<dbReference type="GeneID" id="9624749"/>
<dbReference type="GO" id="GO:0005739">
    <property type="term" value="C:mitochondrion"/>
    <property type="evidence" value="ECO:0007669"/>
    <property type="project" value="TreeGrafter"/>
</dbReference>
<evidence type="ECO:0000259" key="3">
    <source>
        <dbReference type="Pfam" id="PF03981"/>
    </source>
</evidence>
<dbReference type="GO" id="GO:0034551">
    <property type="term" value="P:mitochondrial respiratory chain complex III assembly"/>
    <property type="evidence" value="ECO:0007669"/>
    <property type="project" value="TreeGrafter"/>
</dbReference>
<name>D8TQ13_VOLCA</name>
<evidence type="ECO:0000313" key="5">
    <source>
        <dbReference type="Proteomes" id="UP000001058"/>
    </source>
</evidence>
<dbReference type="InterPro" id="IPR007129">
    <property type="entry name" value="Ubiqinol_cyt_c_chaperone_CPB3"/>
</dbReference>
<dbReference type="AlphaFoldDB" id="D8TQ13"/>
<dbReference type="Proteomes" id="UP000001058">
    <property type="component" value="Unassembled WGS sequence"/>
</dbReference>
<dbReference type="InParanoid" id="D8TQ13"/>
<keyword evidence="5" id="KW-1185">Reference proteome</keyword>
<evidence type="ECO:0000256" key="1">
    <source>
        <dbReference type="ARBA" id="ARBA00006407"/>
    </source>
</evidence>
<comment type="similarity">
    <text evidence="1">Belongs to the CBP3 family.</text>
</comment>
<organism evidence="5">
    <name type="scientific">Volvox carteri f. nagariensis</name>
    <dbReference type="NCBI Taxonomy" id="3068"/>
    <lineage>
        <taxon>Eukaryota</taxon>
        <taxon>Viridiplantae</taxon>
        <taxon>Chlorophyta</taxon>
        <taxon>core chlorophytes</taxon>
        <taxon>Chlorophyceae</taxon>
        <taxon>CS clade</taxon>
        <taxon>Chlamydomonadales</taxon>
        <taxon>Volvocaceae</taxon>
        <taxon>Volvox</taxon>
    </lineage>
</organism>
<feature type="domain" description="Ubiquinol-cytochrome c chaperone" evidence="3">
    <location>
        <begin position="233"/>
        <end position="374"/>
    </location>
</feature>
<dbReference type="RefSeq" id="XP_002948581.1">
    <property type="nucleotide sequence ID" value="XM_002948535.1"/>
</dbReference>
<dbReference type="Pfam" id="PF03981">
    <property type="entry name" value="Ubiq_cyt_C_chap"/>
    <property type="match status" value="1"/>
</dbReference>
<gene>
    <name evidence="4" type="ORF">VOLCADRAFT_103909</name>
</gene>
<accession>D8TQ13</accession>
<dbReference type="eggNOG" id="KOG2873">
    <property type="taxonomic scope" value="Eukaryota"/>
</dbReference>
<dbReference type="EMBL" id="GL378331">
    <property type="protein sequence ID" value="EFJ50456.1"/>
    <property type="molecule type" value="Genomic_DNA"/>
</dbReference>
<proteinExistence type="inferred from homology"/>
<dbReference type="PANTHER" id="PTHR12184">
    <property type="entry name" value="UBIQUINOL-CYTOCHROME C REDUCTASE COMPLEX ASSEMBLY FACTOR 1 FAMILY MEMBER"/>
    <property type="match status" value="1"/>
</dbReference>